<accession>K2AYG2</accession>
<dbReference type="EMBL" id="AMFJ01021595">
    <property type="protein sequence ID" value="EKD66777.1"/>
    <property type="molecule type" value="Genomic_DNA"/>
</dbReference>
<protein>
    <submittedName>
        <fullName evidence="1">Uncharacterized protein</fullName>
    </submittedName>
</protein>
<reference evidence="1" key="1">
    <citation type="journal article" date="2012" name="Science">
        <title>Fermentation, hydrogen, and sulfur metabolism in multiple uncultivated bacterial phyla.</title>
        <authorList>
            <person name="Wrighton K.C."/>
            <person name="Thomas B.C."/>
            <person name="Sharon I."/>
            <person name="Miller C.S."/>
            <person name="Castelle C.J."/>
            <person name="VerBerkmoes N.C."/>
            <person name="Wilkins M.J."/>
            <person name="Hettich R.L."/>
            <person name="Lipton M.S."/>
            <person name="Williams K.H."/>
            <person name="Long P.E."/>
            <person name="Banfield J.F."/>
        </authorList>
    </citation>
    <scope>NUCLEOTIDE SEQUENCE [LARGE SCALE GENOMIC DNA]</scope>
</reference>
<name>K2AYG2_9BACT</name>
<gene>
    <name evidence="1" type="ORF">ACD_49C00009G0002</name>
</gene>
<comment type="caution">
    <text evidence="1">The sequence shown here is derived from an EMBL/GenBank/DDBJ whole genome shotgun (WGS) entry which is preliminary data.</text>
</comment>
<proteinExistence type="predicted"/>
<evidence type="ECO:0000313" key="1">
    <source>
        <dbReference type="EMBL" id="EKD66777.1"/>
    </source>
</evidence>
<organism evidence="1">
    <name type="scientific">uncultured bacterium</name>
    <name type="common">gcode 4</name>
    <dbReference type="NCBI Taxonomy" id="1234023"/>
    <lineage>
        <taxon>Bacteria</taxon>
        <taxon>environmental samples</taxon>
    </lineage>
</organism>
<dbReference type="AlphaFoldDB" id="K2AYG2"/>
<sequence>MIKWEYVEKLQIILYITIIIMATNAWDTGLDKPEAIILEEAEGIILEGSSFVEKTTQEVQFVTAEIMDPFDIEQKMDGDLCPTVQKYPIDLVKLGISSGQSLSSDWMVRHNVASLIKELTQMSSVDISRNFWLEASSKDVAINNLYSGFLTQLNQLTESLDWYVREQWIVDWEWVMSLLWGELSQKITNVELMISSIKDWTNIKLAGNIASKTSRVRKLFSFLNFRNMKSVWKWLQAGLEWDINKLITLQDKRWDIGDIVGKFENFGEEVKEPFAYLIRTEAMLLWFEQYLTWDLKTAINSSTELDDNIKKILIEEVDSKFVPHVRHYIWLCDLSVKNIVALVKEAKENSKRLALWYERSVFTLNLAILTTWSASQVNKAIELTKKLWEIEADAQNWIKKWLDIVLQWWLDIEQLRAKQIEWLKTLIIGVDKSIEVHAQELLKIWNEIKKNGADLSKMIESGHQKDLWTSNLRLLTRKLKITN</sequence>